<gene>
    <name evidence="1" type="ORF">X975_06250</name>
</gene>
<feature type="non-terminal residue" evidence="1">
    <location>
        <position position="1"/>
    </location>
</feature>
<evidence type="ECO:0000313" key="1">
    <source>
        <dbReference type="EMBL" id="KFM82726.1"/>
    </source>
</evidence>
<dbReference type="Proteomes" id="UP000054359">
    <property type="component" value="Unassembled WGS sequence"/>
</dbReference>
<dbReference type="AlphaFoldDB" id="A0A087UZD7"/>
<accession>A0A087UZD7</accession>
<protein>
    <submittedName>
        <fullName evidence="1">Uncharacterized protein</fullName>
    </submittedName>
</protein>
<dbReference type="EMBL" id="KK122435">
    <property type="protein sequence ID" value="KFM82726.1"/>
    <property type="molecule type" value="Genomic_DNA"/>
</dbReference>
<evidence type="ECO:0000313" key="2">
    <source>
        <dbReference type="Proteomes" id="UP000054359"/>
    </source>
</evidence>
<sequence>LSLSEIIFVDFLSIHQQPKDDVKRCKFFFLSFFFFKASTEVECWTRLFFHNGCILKYIPLFQSTP</sequence>
<feature type="non-terminal residue" evidence="1">
    <location>
        <position position="65"/>
    </location>
</feature>
<reference evidence="1 2" key="1">
    <citation type="submission" date="2013-11" db="EMBL/GenBank/DDBJ databases">
        <title>Genome sequencing of Stegodyphus mimosarum.</title>
        <authorList>
            <person name="Bechsgaard J."/>
        </authorList>
    </citation>
    <scope>NUCLEOTIDE SEQUENCE [LARGE SCALE GENOMIC DNA]</scope>
</reference>
<proteinExistence type="predicted"/>
<organism evidence="1 2">
    <name type="scientific">Stegodyphus mimosarum</name>
    <name type="common">African social velvet spider</name>
    <dbReference type="NCBI Taxonomy" id="407821"/>
    <lineage>
        <taxon>Eukaryota</taxon>
        <taxon>Metazoa</taxon>
        <taxon>Ecdysozoa</taxon>
        <taxon>Arthropoda</taxon>
        <taxon>Chelicerata</taxon>
        <taxon>Arachnida</taxon>
        <taxon>Araneae</taxon>
        <taxon>Araneomorphae</taxon>
        <taxon>Entelegynae</taxon>
        <taxon>Eresoidea</taxon>
        <taxon>Eresidae</taxon>
        <taxon>Stegodyphus</taxon>
    </lineage>
</organism>
<keyword evidence="2" id="KW-1185">Reference proteome</keyword>
<name>A0A087UZD7_STEMI</name>